<dbReference type="InterPro" id="IPR001055">
    <property type="entry name" value="Adrenodoxin-like"/>
</dbReference>
<evidence type="ECO:0000256" key="1">
    <source>
        <dbReference type="ARBA" id="ARBA00010914"/>
    </source>
</evidence>
<dbReference type="PROSITE" id="PS51085">
    <property type="entry name" value="2FE2S_FER_2"/>
    <property type="match status" value="1"/>
</dbReference>
<keyword evidence="9" id="KW-1185">Reference proteome</keyword>
<dbReference type="InterPro" id="IPR012675">
    <property type="entry name" value="Beta-grasp_dom_sf"/>
</dbReference>
<evidence type="ECO:0000313" key="9">
    <source>
        <dbReference type="Proteomes" id="UP000187455"/>
    </source>
</evidence>
<evidence type="ECO:0000313" key="8">
    <source>
        <dbReference type="EMBL" id="OLY84329.1"/>
    </source>
</evidence>
<dbReference type="GO" id="GO:0005739">
    <property type="term" value="C:mitochondrion"/>
    <property type="evidence" value="ECO:0007669"/>
    <property type="project" value="TreeGrafter"/>
</dbReference>
<dbReference type="Proteomes" id="UP000187455">
    <property type="component" value="Unassembled WGS sequence"/>
</dbReference>
<keyword evidence="2" id="KW-0001">2Fe-2S</keyword>
<sequence length="150" mass="16328">MFKTLAVRTRIIPHLTSSAKPLLATSKENRGLSTVVDIPDIVKLSFHTENADFQLNAHIGNSLLQEAKRSNVNIAGICEGKKVCNSCHVHLDPRSYSLVGEPSEEEVDIFDLATGISDVYVPGRSRLCCQIKVTDALQGADIFIPHSSQG</sequence>
<proteinExistence type="inferred from homology"/>
<dbReference type="AlphaFoldDB" id="A0A1R0H5A4"/>
<organism evidence="8 9">
    <name type="scientific">Smittium mucronatum</name>
    <dbReference type="NCBI Taxonomy" id="133383"/>
    <lineage>
        <taxon>Eukaryota</taxon>
        <taxon>Fungi</taxon>
        <taxon>Fungi incertae sedis</taxon>
        <taxon>Zoopagomycota</taxon>
        <taxon>Kickxellomycotina</taxon>
        <taxon>Harpellomycetes</taxon>
        <taxon>Harpellales</taxon>
        <taxon>Legeriomycetaceae</taxon>
        <taxon>Smittium</taxon>
    </lineage>
</organism>
<dbReference type="OrthoDB" id="268593at2759"/>
<dbReference type="PANTHER" id="PTHR23426">
    <property type="entry name" value="FERREDOXIN/ADRENODOXIN"/>
    <property type="match status" value="1"/>
</dbReference>
<reference evidence="8 9" key="1">
    <citation type="journal article" date="2016" name="Mol. Biol. Evol.">
        <title>Genome-Wide Survey of Gut Fungi (Harpellales) Reveals the First Horizontally Transferred Ubiquitin Gene from a Mosquito Host.</title>
        <authorList>
            <person name="Wang Y."/>
            <person name="White M.M."/>
            <person name="Kvist S."/>
            <person name="Moncalvo J.M."/>
        </authorList>
    </citation>
    <scope>NUCLEOTIDE SEQUENCE [LARGE SCALE GENOMIC DNA]</scope>
    <source>
        <strain evidence="8 9">ALG-7-W6</strain>
    </source>
</reference>
<dbReference type="PANTHER" id="PTHR23426:SF65">
    <property type="entry name" value="FERREDOXIN-2, MITOCHONDRIAL"/>
    <property type="match status" value="1"/>
</dbReference>
<evidence type="ECO:0000256" key="4">
    <source>
        <dbReference type="ARBA" id="ARBA00023004"/>
    </source>
</evidence>
<comment type="caution">
    <text evidence="8">The sequence shown here is derived from an EMBL/GenBank/DDBJ whole genome shotgun (WGS) entry which is preliminary data.</text>
</comment>
<dbReference type="GO" id="GO:0046872">
    <property type="term" value="F:metal ion binding"/>
    <property type="evidence" value="ECO:0007669"/>
    <property type="project" value="UniProtKB-KW"/>
</dbReference>
<dbReference type="InterPro" id="IPR036010">
    <property type="entry name" value="2Fe-2S_ferredoxin-like_sf"/>
</dbReference>
<keyword evidence="5" id="KW-0411">Iron-sulfur</keyword>
<dbReference type="SUPFAM" id="SSF54292">
    <property type="entry name" value="2Fe-2S ferredoxin-like"/>
    <property type="match status" value="1"/>
</dbReference>
<protein>
    <submittedName>
        <fullName evidence="8">Adrenodoxin-like protein</fullName>
    </submittedName>
</protein>
<dbReference type="InterPro" id="IPR001041">
    <property type="entry name" value="2Fe-2S_ferredoxin-type"/>
</dbReference>
<dbReference type="Pfam" id="PF00111">
    <property type="entry name" value="Fer2"/>
    <property type="match status" value="1"/>
</dbReference>
<dbReference type="Gene3D" id="3.10.20.30">
    <property type="match status" value="1"/>
</dbReference>
<dbReference type="CDD" id="cd00207">
    <property type="entry name" value="fer2"/>
    <property type="match status" value="1"/>
</dbReference>
<keyword evidence="4" id="KW-0408">Iron</keyword>
<feature type="domain" description="2Fe-2S ferredoxin-type" evidence="7">
    <location>
        <begin position="42"/>
        <end position="148"/>
    </location>
</feature>
<dbReference type="GO" id="GO:0140647">
    <property type="term" value="P:P450-containing electron transport chain"/>
    <property type="evidence" value="ECO:0007669"/>
    <property type="project" value="InterPro"/>
</dbReference>
<evidence type="ECO:0000256" key="2">
    <source>
        <dbReference type="ARBA" id="ARBA00022714"/>
    </source>
</evidence>
<accession>A0A1R0H5A4</accession>
<evidence type="ECO:0000256" key="6">
    <source>
        <dbReference type="ARBA" id="ARBA00034078"/>
    </source>
</evidence>
<dbReference type="GO" id="GO:0009055">
    <property type="term" value="F:electron transfer activity"/>
    <property type="evidence" value="ECO:0007669"/>
    <property type="project" value="TreeGrafter"/>
</dbReference>
<dbReference type="GO" id="GO:0051537">
    <property type="term" value="F:2 iron, 2 sulfur cluster binding"/>
    <property type="evidence" value="ECO:0007669"/>
    <property type="project" value="UniProtKB-KW"/>
</dbReference>
<evidence type="ECO:0000259" key="7">
    <source>
        <dbReference type="PROSITE" id="PS51085"/>
    </source>
</evidence>
<evidence type="ECO:0000256" key="5">
    <source>
        <dbReference type="ARBA" id="ARBA00023014"/>
    </source>
</evidence>
<dbReference type="EMBL" id="LSSL01000537">
    <property type="protein sequence ID" value="OLY84329.1"/>
    <property type="molecule type" value="Genomic_DNA"/>
</dbReference>
<keyword evidence="3" id="KW-0479">Metal-binding</keyword>
<name>A0A1R0H5A4_9FUNG</name>
<comment type="cofactor">
    <cofactor evidence="6">
        <name>[2Fe-2S] cluster</name>
        <dbReference type="ChEBI" id="CHEBI:190135"/>
    </cofactor>
</comment>
<comment type="similarity">
    <text evidence="1">Belongs to the adrenodoxin/putidaredoxin family.</text>
</comment>
<evidence type="ECO:0000256" key="3">
    <source>
        <dbReference type="ARBA" id="ARBA00022723"/>
    </source>
</evidence>
<dbReference type="STRING" id="133383.A0A1R0H5A4"/>
<gene>
    <name evidence="8" type="ORF">AYI68_g1512</name>
</gene>